<evidence type="ECO:0000313" key="2">
    <source>
        <dbReference type="EMBL" id="CAD0004054.1"/>
    </source>
</evidence>
<keyword evidence="3" id="KW-1185">Reference proteome</keyword>
<evidence type="ECO:0000256" key="1">
    <source>
        <dbReference type="SAM" id="Phobius"/>
    </source>
</evidence>
<comment type="caution">
    <text evidence="2">The sequence shown here is derived from an EMBL/GenBank/DDBJ whole genome shotgun (WGS) entry which is preliminary data.</text>
</comment>
<reference evidence="2 3" key="1">
    <citation type="submission" date="2020-06" db="EMBL/GenBank/DDBJ databases">
        <authorList>
            <person name="Criscuolo A."/>
        </authorList>
    </citation>
    <scope>NUCLEOTIDE SEQUENCE [LARGE SCALE GENOMIC DNA]</scope>
    <source>
        <strain evidence="3">CIP 110025</strain>
    </source>
</reference>
<evidence type="ECO:0000313" key="3">
    <source>
        <dbReference type="Proteomes" id="UP000556700"/>
    </source>
</evidence>
<keyword evidence="1" id="KW-0812">Transmembrane</keyword>
<dbReference type="AlphaFoldDB" id="A0A6V6YXS2"/>
<organism evidence="2 3">
    <name type="scientific">Flavobacterium chungangense</name>
    <dbReference type="NCBI Taxonomy" id="554283"/>
    <lineage>
        <taxon>Bacteria</taxon>
        <taxon>Pseudomonadati</taxon>
        <taxon>Bacteroidota</taxon>
        <taxon>Flavobacteriia</taxon>
        <taxon>Flavobacteriales</taxon>
        <taxon>Flavobacteriaceae</taxon>
        <taxon>Flavobacterium</taxon>
    </lineage>
</organism>
<dbReference type="Proteomes" id="UP000556700">
    <property type="component" value="Unassembled WGS sequence"/>
</dbReference>
<protein>
    <submittedName>
        <fullName evidence="2">Uncharacterized protein</fullName>
    </submittedName>
</protein>
<sequence length="48" mass="5738">MAQLHSLNFESFRLSEVIPNYFGIFCYRYTVEVSVMINVAFIFKVKRE</sequence>
<keyword evidence="1" id="KW-0472">Membrane</keyword>
<dbReference type="EMBL" id="CAIJDO010000122">
    <property type="protein sequence ID" value="CAD0004054.1"/>
    <property type="molecule type" value="Genomic_DNA"/>
</dbReference>
<proteinExistence type="predicted"/>
<accession>A0A6V6YXS2</accession>
<keyword evidence="1" id="KW-1133">Transmembrane helix</keyword>
<name>A0A6V6YXS2_9FLAO</name>
<feature type="transmembrane region" description="Helical" evidence="1">
    <location>
        <begin position="20"/>
        <end position="43"/>
    </location>
</feature>
<gene>
    <name evidence="2" type="ORF">FLACHUCJ7_01702</name>
</gene>